<organism evidence="1 2">
    <name type="scientific">Paraburkholderia graminis</name>
    <dbReference type="NCBI Taxonomy" id="60548"/>
    <lineage>
        <taxon>Bacteria</taxon>
        <taxon>Pseudomonadati</taxon>
        <taxon>Pseudomonadota</taxon>
        <taxon>Betaproteobacteria</taxon>
        <taxon>Burkholderiales</taxon>
        <taxon>Burkholderiaceae</taxon>
        <taxon>Paraburkholderia</taxon>
    </lineage>
</organism>
<comment type="caution">
    <text evidence="1">The sequence shown here is derived from an EMBL/GenBank/DDBJ whole genome shotgun (WGS) entry which is preliminary data.</text>
</comment>
<dbReference type="RefSeq" id="WP_307259015.1">
    <property type="nucleotide sequence ID" value="NZ_ATXV01000001.1"/>
</dbReference>
<reference evidence="1 2" key="1">
    <citation type="submission" date="2023-08" db="EMBL/GenBank/DDBJ databases">
        <title>Genome sequencing of plant associated microbes to promote plant fitness in Sorghum bicolor and Oryza sativa.</title>
        <authorList>
            <person name="Coleman-Derr D."/>
        </authorList>
    </citation>
    <scope>NUCLEOTIDE SEQUENCE [LARGE SCALE GENOMIC DNA]</scope>
    <source>
        <strain evidence="1 2">SLBN-33</strain>
    </source>
</reference>
<evidence type="ECO:0000313" key="1">
    <source>
        <dbReference type="EMBL" id="MDR6206349.1"/>
    </source>
</evidence>
<dbReference type="AlphaFoldDB" id="A0ABD5CMD3"/>
<gene>
    <name evidence="1" type="ORF">QF025_005069</name>
</gene>
<dbReference type="Proteomes" id="UP001245184">
    <property type="component" value="Unassembled WGS sequence"/>
</dbReference>
<protein>
    <submittedName>
        <fullName evidence="1">Uncharacterized protein</fullName>
    </submittedName>
</protein>
<proteinExistence type="predicted"/>
<evidence type="ECO:0000313" key="2">
    <source>
        <dbReference type="Proteomes" id="UP001245184"/>
    </source>
</evidence>
<name>A0ABD5CMD3_9BURK</name>
<sequence length="41" mass="4431">MIELSVGCLTVSSSNVDLQQFAADAAAWPRTFSLTSQRTDL</sequence>
<dbReference type="EMBL" id="JAVIZN010000002">
    <property type="protein sequence ID" value="MDR6206349.1"/>
    <property type="molecule type" value="Genomic_DNA"/>
</dbReference>
<accession>A0ABD5CMD3</accession>